<accession>A0A8V5GZV9</accession>
<evidence type="ECO:0000313" key="4">
    <source>
        <dbReference type="Ensembl" id="ENSMUNP00000024085.1"/>
    </source>
</evidence>
<dbReference type="PANTHER" id="PTHR17384:SF7">
    <property type="entry name" value="P-SELECTIN GLYCOPROTEIN LIGAND 1"/>
    <property type="match status" value="1"/>
</dbReference>
<dbReference type="AlphaFoldDB" id="A0A8V5GZV9"/>
<feature type="chain" id="PRO_5043523649" evidence="3">
    <location>
        <begin position="22"/>
        <end position="383"/>
    </location>
</feature>
<gene>
    <name evidence="4" type="primary">LOC117436863</name>
</gene>
<dbReference type="InterPro" id="IPR026195">
    <property type="entry name" value="PSGL-1"/>
</dbReference>
<reference evidence="4" key="2">
    <citation type="submission" date="2025-08" db="UniProtKB">
        <authorList>
            <consortium name="Ensembl"/>
        </authorList>
    </citation>
    <scope>IDENTIFICATION</scope>
</reference>
<name>A0A8V5GZV9_MELUD</name>
<feature type="compositionally biased region" description="Low complexity" evidence="1">
    <location>
        <begin position="122"/>
        <end position="136"/>
    </location>
</feature>
<keyword evidence="5" id="KW-1185">Reference proteome</keyword>
<keyword evidence="2" id="KW-1133">Transmembrane helix</keyword>
<reference evidence="4" key="1">
    <citation type="submission" date="2020-03" db="EMBL/GenBank/DDBJ databases">
        <title>Melopsittacus undulatus (budgerigar) genome, bMelUnd1, maternal haplotype with Z.</title>
        <authorList>
            <person name="Gedman G."/>
            <person name="Mountcastle J."/>
            <person name="Haase B."/>
            <person name="Formenti G."/>
            <person name="Wright T."/>
            <person name="Apodaca J."/>
            <person name="Pelan S."/>
            <person name="Chow W."/>
            <person name="Rhie A."/>
            <person name="Howe K."/>
            <person name="Fedrigo O."/>
            <person name="Jarvis E.D."/>
        </authorList>
    </citation>
    <scope>NUCLEOTIDE SEQUENCE [LARGE SCALE GENOMIC DNA]</scope>
</reference>
<keyword evidence="2" id="KW-0472">Membrane</keyword>
<evidence type="ECO:0000313" key="5">
    <source>
        <dbReference type="Proteomes" id="UP000694405"/>
    </source>
</evidence>
<dbReference type="OrthoDB" id="8927116at2759"/>
<keyword evidence="3" id="KW-0732">Signal</keyword>
<feature type="compositionally biased region" description="Low complexity" evidence="1">
    <location>
        <begin position="238"/>
        <end position="263"/>
    </location>
</feature>
<dbReference type="GO" id="GO:0005886">
    <property type="term" value="C:plasma membrane"/>
    <property type="evidence" value="ECO:0007669"/>
    <property type="project" value="TreeGrafter"/>
</dbReference>
<feature type="signal peptide" evidence="3">
    <location>
        <begin position="1"/>
        <end position="21"/>
    </location>
</feature>
<evidence type="ECO:0000256" key="2">
    <source>
        <dbReference type="SAM" id="Phobius"/>
    </source>
</evidence>
<dbReference type="Proteomes" id="UP000694405">
    <property type="component" value="Chromosome 12"/>
</dbReference>
<keyword evidence="2" id="KW-0812">Transmembrane</keyword>
<dbReference type="PANTHER" id="PTHR17384">
    <property type="entry name" value="P-SELECTIN GLYCOPROTEIN LIGAND-1"/>
    <property type="match status" value="1"/>
</dbReference>
<reference evidence="4" key="3">
    <citation type="submission" date="2025-09" db="UniProtKB">
        <authorList>
            <consortium name="Ensembl"/>
        </authorList>
    </citation>
    <scope>IDENTIFICATION</scope>
</reference>
<organism evidence="4 5">
    <name type="scientific">Melopsittacus undulatus</name>
    <name type="common">Budgerigar</name>
    <name type="synonym">Psittacus undulatus</name>
    <dbReference type="NCBI Taxonomy" id="13146"/>
    <lineage>
        <taxon>Eukaryota</taxon>
        <taxon>Metazoa</taxon>
        <taxon>Chordata</taxon>
        <taxon>Craniata</taxon>
        <taxon>Vertebrata</taxon>
        <taxon>Euteleostomi</taxon>
        <taxon>Archelosauria</taxon>
        <taxon>Archosauria</taxon>
        <taxon>Dinosauria</taxon>
        <taxon>Saurischia</taxon>
        <taxon>Theropoda</taxon>
        <taxon>Coelurosauria</taxon>
        <taxon>Aves</taxon>
        <taxon>Neognathae</taxon>
        <taxon>Neoaves</taxon>
        <taxon>Telluraves</taxon>
        <taxon>Australaves</taxon>
        <taxon>Psittaciformes</taxon>
        <taxon>Psittaculidae</taxon>
        <taxon>Melopsittacus</taxon>
    </lineage>
</organism>
<proteinExistence type="predicted"/>
<sequence length="383" mass="39520">MAPGWAVLVLLVLSTLRAGGAAPQHQGVQWVWGVQDEAPLLSRGKRDDVGKQLSAPTPGHGRGATAVPLSNETDPLEPSPLVGSAPSPAAPSTNASLYWALVMPTTANALDETDSPEPDPLPSSAAPPAAPSTSDSLHQAPAVPTTADPLDETDTPRPDPLLSSAPPPAPSTTTTRLHRALVVPTTADPLDETESPEPDTLLPAEPGTQAAPDQGITTIPIRFVSPSEEGTAPIGTNSSSTGPHSATAPAPGATTTGYKGAGARPVPTHWDSQPWGTTEPVPWDPSGMLGGCLLSILLLALVAATFMVCTAVLGALLWRRRRTAQRRLSRTEMLCIPSLMPDGDGATHGPRPALVRPPRMLLDGGPEADGDNLTLSSFLPEHA</sequence>
<dbReference type="Ensembl" id="ENSMUNT00000033513.1">
    <property type="protein sequence ID" value="ENSMUNP00000024085.1"/>
    <property type="gene ID" value="ENSMUNG00000020330.1"/>
</dbReference>
<evidence type="ECO:0000256" key="3">
    <source>
        <dbReference type="SAM" id="SignalP"/>
    </source>
</evidence>
<feature type="region of interest" description="Disordered" evidence="1">
    <location>
        <begin position="109"/>
        <end position="282"/>
    </location>
</feature>
<feature type="compositionally biased region" description="Low complexity" evidence="1">
    <location>
        <begin position="79"/>
        <end position="90"/>
    </location>
</feature>
<feature type="transmembrane region" description="Helical" evidence="2">
    <location>
        <begin position="293"/>
        <end position="318"/>
    </location>
</feature>
<protein>
    <submittedName>
        <fullName evidence="4">Uncharacterized protein</fullName>
    </submittedName>
</protein>
<feature type="region of interest" description="Disordered" evidence="1">
    <location>
        <begin position="42"/>
        <end position="90"/>
    </location>
</feature>
<evidence type="ECO:0000256" key="1">
    <source>
        <dbReference type="SAM" id="MobiDB-lite"/>
    </source>
</evidence>
<dbReference type="GO" id="GO:0050901">
    <property type="term" value="P:leukocyte tethering or rolling"/>
    <property type="evidence" value="ECO:0007669"/>
    <property type="project" value="TreeGrafter"/>
</dbReference>